<dbReference type="Pfam" id="PF00462">
    <property type="entry name" value="Glutaredoxin"/>
    <property type="match status" value="1"/>
</dbReference>
<dbReference type="AlphaFoldDB" id="A0A9X2C0T3"/>
<dbReference type="InterPro" id="IPR002109">
    <property type="entry name" value="Glutaredoxin"/>
</dbReference>
<accession>A0A9X2C0T3</accession>
<dbReference type="GO" id="GO:0042744">
    <property type="term" value="P:hydrogen peroxide catabolic process"/>
    <property type="evidence" value="ECO:0007669"/>
    <property type="project" value="TreeGrafter"/>
</dbReference>
<comment type="caution">
    <text evidence="6">The sequence shown here is derived from an EMBL/GenBank/DDBJ whole genome shotgun (WGS) entry which is preliminary data.</text>
</comment>
<dbReference type="CDD" id="cd03013">
    <property type="entry name" value="PRX5_like"/>
    <property type="match status" value="1"/>
</dbReference>
<dbReference type="PANTHER" id="PTHR10430:SF16">
    <property type="entry name" value="PEROXIREDOXIN-5, MITOCHONDRIAL"/>
    <property type="match status" value="1"/>
</dbReference>
<sequence length="263" mass="28933">MTAEDRCELGKAPGPNARKAGDRVPDVTFRLRRGPEWIETSTEKIFGGRTVVVFSLPGAFTPTCSSMHLPRYEELAPQFERLGVDEIVCVAVNDPFVMEEWGRNESADKVHLLPDGNAAFTRGMGMLVDKSDLNFGARSWRYSMLVRDGVIDKLFVEPDKPGDPFEVSDADTMLRWLDPKAPRPDEIAMLSREGCEFCARVKSAFAEAGVAYTDISLPPLQRARALRAITGAQTTPQVFVNGKLVGDSEATLKWLASRGQPGA</sequence>
<reference evidence="6" key="1">
    <citation type="submission" date="2021-11" db="EMBL/GenBank/DDBJ databases">
        <title>BS-T2-15 a new species belonging to the Comamonadaceae family isolated from the soil of a French oak forest.</title>
        <authorList>
            <person name="Mieszkin S."/>
            <person name="Alain K."/>
        </authorList>
    </citation>
    <scope>NUCLEOTIDE SEQUENCE</scope>
    <source>
        <strain evidence="6">BS-T2-15</strain>
    </source>
</reference>
<evidence type="ECO:0000256" key="3">
    <source>
        <dbReference type="PIRSR" id="PIRSR637944-1"/>
    </source>
</evidence>
<dbReference type="PANTHER" id="PTHR10430">
    <property type="entry name" value="PEROXIREDOXIN"/>
    <property type="match status" value="1"/>
</dbReference>
<evidence type="ECO:0000256" key="2">
    <source>
        <dbReference type="ARBA" id="ARBA00023002"/>
    </source>
</evidence>
<proteinExistence type="predicted"/>
<organism evidence="6 7">
    <name type="scientific">Scleromatobacter humisilvae</name>
    <dbReference type="NCBI Taxonomy" id="2897159"/>
    <lineage>
        <taxon>Bacteria</taxon>
        <taxon>Pseudomonadati</taxon>
        <taxon>Pseudomonadota</taxon>
        <taxon>Betaproteobacteria</taxon>
        <taxon>Burkholderiales</taxon>
        <taxon>Sphaerotilaceae</taxon>
        <taxon>Scleromatobacter</taxon>
    </lineage>
</organism>
<dbReference type="Gene3D" id="3.40.30.10">
    <property type="entry name" value="Glutaredoxin"/>
    <property type="match status" value="2"/>
</dbReference>
<dbReference type="EMBL" id="JAJLJH010000003">
    <property type="protein sequence ID" value="MCK9686776.1"/>
    <property type="molecule type" value="Genomic_DNA"/>
</dbReference>
<keyword evidence="2" id="KW-0560">Oxidoreductase</keyword>
<feature type="active site" description="Cysteine sulfenic acid (-SOH) intermediate" evidence="3">
    <location>
        <position position="64"/>
    </location>
</feature>
<feature type="domain" description="Thioredoxin" evidence="5">
    <location>
        <begin position="18"/>
        <end position="182"/>
    </location>
</feature>
<dbReference type="InterPro" id="IPR036249">
    <property type="entry name" value="Thioredoxin-like_sf"/>
</dbReference>
<dbReference type="GO" id="GO:0034599">
    <property type="term" value="P:cellular response to oxidative stress"/>
    <property type="evidence" value="ECO:0007669"/>
    <property type="project" value="InterPro"/>
</dbReference>
<dbReference type="GO" id="GO:0045454">
    <property type="term" value="P:cell redox homeostasis"/>
    <property type="evidence" value="ECO:0007669"/>
    <property type="project" value="TreeGrafter"/>
</dbReference>
<dbReference type="GO" id="GO:0008379">
    <property type="term" value="F:thioredoxin peroxidase activity"/>
    <property type="evidence" value="ECO:0007669"/>
    <property type="project" value="InterPro"/>
</dbReference>
<evidence type="ECO:0000256" key="4">
    <source>
        <dbReference type="SAM" id="MobiDB-lite"/>
    </source>
</evidence>
<dbReference type="PROSITE" id="PS51352">
    <property type="entry name" value="THIOREDOXIN_2"/>
    <property type="match status" value="1"/>
</dbReference>
<dbReference type="InterPro" id="IPR013766">
    <property type="entry name" value="Thioredoxin_domain"/>
</dbReference>
<dbReference type="InterPro" id="IPR013740">
    <property type="entry name" value="Redoxin"/>
</dbReference>
<name>A0A9X2C0T3_9BURK</name>
<evidence type="ECO:0000313" key="6">
    <source>
        <dbReference type="EMBL" id="MCK9686776.1"/>
    </source>
</evidence>
<protein>
    <submittedName>
        <fullName evidence="6">Glutathione peroxidase</fullName>
    </submittedName>
</protein>
<dbReference type="GO" id="GO:0005737">
    <property type="term" value="C:cytoplasm"/>
    <property type="evidence" value="ECO:0007669"/>
    <property type="project" value="TreeGrafter"/>
</dbReference>
<dbReference type="SUPFAM" id="SSF52833">
    <property type="entry name" value="Thioredoxin-like"/>
    <property type="match status" value="2"/>
</dbReference>
<dbReference type="Pfam" id="PF08534">
    <property type="entry name" value="Redoxin"/>
    <property type="match status" value="1"/>
</dbReference>
<evidence type="ECO:0000259" key="5">
    <source>
        <dbReference type="PROSITE" id="PS51352"/>
    </source>
</evidence>
<dbReference type="RefSeq" id="WP_275682816.1">
    <property type="nucleotide sequence ID" value="NZ_JAJLJH010000003.1"/>
</dbReference>
<dbReference type="PROSITE" id="PS51354">
    <property type="entry name" value="GLUTAREDOXIN_2"/>
    <property type="match status" value="1"/>
</dbReference>
<dbReference type="InterPro" id="IPR037944">
    <property type="entry name" value="PRX5-like"/>
</dbReference>
<keyword evidence="1 6" id="KW-0575">Peroxidase</keyword>
<gene>
    <name evidence="6" type="ORF">LPC04_13770</name>
</gene>
<dbReference type="Proteomes" id="UP001139353">
    <property type="component" value="Unassembled WGS sequence"/>
</dbReference>
<feature type="region of interest" description="Disordered" evidence="4">
    <location>
        <begin position="1"/>
        <end position="22"/>
    </location>
</feature>
<evidence type="ECO:0000256" key="1">
    <source>
        <dbReference type="ARBA" id="ARBA00022559"/>
    </source>
</evidence>
<evidence type="ECO:0000313" key="7">
    <source>
        <dbReference type="Proteomes" id="UP001139353"/>
    </source>
</evidence>
<keyword evidence="7" id="KW-1185">Reference proteome</keyword>